<dbReference type="EMBL" id="JAINVV010000003">
    <property type="protein sequence ID" value="MBY8821852.1"/>
    <property type="molecule type" value="Genomic_DNA"/>
</dbReference>
<evidence type="ECO:0000256" key="1">
    <source>
        <dbReference type="SAM" id="MobiDB-lite"/>
    </source>
</evidence>
<keyword evidence="3" id="KW-1185">Reference proteome</keyword>
<accession>A0ABS7PN28</accession>
<evidence type="ECO:0008006" key="4">
    <source>
        <dbReference type="Google" id="ProtNLM"/>
    </source>
</evidence>
<dbReference type="Proteomes" id="UP000706039">
    <property type="component" value="Unassembled WGS sequence"/>
</dbReference>
<comment type="caution">
    <text evidence="2">The sequence shown here is derived from an EMBL/GenBank/DDBJ whole genome shotgun (WGS) entry which is preliminary data.</text>
</comment>
<evidence type="ECO:0000313" key="2">
    <source>
        <dbReference type="EMBL" id="MBY8821852.1"/>
    </source>
</evidence>
<proteinExistence type="predicted"/>
<dbReference type="RefSeq" id="WP_222988930.1">
    <property type="nucleotide sequence ID" value="NZ_JAINVV010000003.1"/>
</dbReference>
<evidence type="ECO:0000313" key="3">
    <source>
        <dbReference type="Proteomes" id="UP000706039"/>
    </source>
</evidence>
<feature type="region of interest" description="Disordered" evidence="1">
    <location>
        <begin position="1"/>
        <end position="32"/>
    </location>
</feature>
<gene>
    <name evidence="2" type="ORF">K7G82_06090</name>
</gene>
<feature type="compositionally biased region" description="Basic and acidic residues" evidence="1">
    <location>
        <begin position="1"/>
        <end position="11"/>
    </location>
</feature>
<organism evidence="2 3">
    <name type="scientific">Sphingomonas colocasiae</name>
    <dbReference type="NCBI Taxonomy" id="1848973"/>
    <lineage>
        <taxon>Bacteria</taxon>
        <taxon>Pseudomonadati</taxon>
        <taxon>Pseudomonadota</taxon>
        <taxon>Alphaproteobacteria</taxon>
        <taxon>Sphingomonadales</taxon>
        <taxon>Sphingomonadaceae</taxon>
        <taxon>Sphingomonas</taxon>
    </lineage>
</organism>
<reference evidence="2 3" key="1">
    <citation type="submission" date="2021-08" db="EMBL/GenBank/DDBJ databases">
        <authorList>
            <person name="Tuo L."/>
        </authorList>
    </citation>
    <scope>NUCLEOTIDE SEQUENCE [LARGE SCALE GENOMIC DNA]</scope>
    <source>
        <strain evidence="2 3">JCM 31229</strain>
    </source>
</reference>
<sequence>MLAMISDERASRFGQADAPETDRPHHDGPGLSAGACRPSAQAIALAEAFLLDFWGKPAIDTLTVTALRPLSLEFVPELLDNIRRSGRKCWWHKDGWIDHQWLGLVLAAHRLGYLECGNGRDFSRIRATPAFLALAARHDISPQNARLHFPPTKIREKVSEQGPLYVKEARRSGHGIRIGGAIAIDNQEETARRLIIGIDKFSEFLGEQRVEPFGATSFERTFFQLEGEPLQWDRGGRIAAQGARNFQQASARARRRITINGESIVEIDVVACGLSIAHALTGTPIDLSVDPYVFDGLPRKLIKAFIVEKFGPHGLPRAWRWEIARELRFRNEKALQEAYPIKSVRRKIRQRFPLLSDPVDWTKIQFLESQALWTTITTLAFDHGIPALPVHDSIIIPVSQVDLAGDVLSRCFRSIVGCSPRLRFSAANMHALEEQIHTA</sequence>
<protein>
    <recommendedName>
        <fullName evidence="4">DNA-directed DNA polymerase family A palm domain-containing protein</fullName>
    </recommendedName>
</protein>
<name>A0ABS7PN28_9SPHN</name>